<organism evidence="1 2">
    <name type="scientific">Flavobacterium luteum</name>
    <dbReference type="NCBI Taxonomy" id="2026654"/>
    <lineage>
        <taxon>Bacteria</taxon>
        <taxon>Pseudomonadati</taxon>
        <taxon>Bacteroidota</taxon>
        <taxon>Flavobacteriia</taxon>
        <taxon>Flavobacteriales</taxon>
        <taxon>Flavobacteriaceae</taxon>
        <taxon>Flavobacterium</taxon>
    </lineage>
</organism>
<evidence type="ECO:0000313" key="1">
    <source>
        <dbReference type="EMBL" id="KAB1156706.1"/>
    </source>
</evidence>
<gene>
    <name evidence="1" type="ORF">F6464_04965</name>
</gene>
<name>A0A7J5AGH3_9FLAO</name>
<dbReference type="EMBL" id="WAEM01000002">
    <property type="protein sequence ID" value="KAB1156706.1"/>
    <property type="molecule type" value="Genomic_DNA"/>
</dbReference>
<keyword evidence="2" id="KW-1185">Reference proteome</keyword>
<protein>
    <recommendedName>
        <fullName evidence="3">PorT family protein</fullName>
    </recommendedName>
</protein>
<comment type="caution">
    <text evidence="1">The sequence shown here is derived from an EMBL/GenBank/DDBJ whole genome shotgun (WGS) entry which is preliminary data.</text>
</comment>
<dbReference type="OrthoDB" id="1466811at2"/>
<proteinExistence type="predicted"/>
<evidence type="ECO:0008006" key="3">
    <source>
        <dbReference type="Google" id="ProtNLM"/>
    </source>
</evidence>
<dbReference type="AlphaFoldDB" id="A0A7J5AGH3"/>
<reference evidence="1 2" key="1">
    <citation type="submission" date="2019-09" db="EMBL/GenBank/DDBJ databases">
        <title>Flavobacterium sp. nov., isolated from glacier ice.</title>
        <authorList>
            <person name="Liu Q."/>
        </authorList>
    </citation>
    <scope>NUCLEOTIDE SEQUENCE [LARGE SCALE GENOMIC DNA]</scope>
    <source>
        <strain evidence="1 2">NBRC 112527</strain>
    </source>
</reference>
<evidence type="ECO:0000313" key="2">
    <source>
        <dbReference type="Proteomes" id="UP000490922"/>
    </source>
</evidence>
<accession>A0A7J5AGH3</accession>
<dbReference type="Proteomes" id="UP000490922">
    <property type="component" value="Unassembled WGS sequence"/>
</dbReference>
<dbReference type="RefSeq" id="WP_151106700.1">
    <property type="nucleotide sequence ID" value="NZ_WAEM01000002.1"/>
</dbReference>
<sequence>MRNFTIYLTGLLCLFLTKVFSQDTFESRAKSIAIKIENITKDEKAGLKEEVEAVNVELEKGIITKEQADEKKQKLAESRAKAIEFRVSQAQTELVNLVQEKVDGKIKTNDDDFNFLFFHKSDGKNHDKFMKCQDSIKNFSRTTTQFVFALGINNLVTNKAVANSDYRYLGSHFYEWGFTGNTRIFKKSNLLHAKYGMSVMYNNLRPTDDRLFFDSGKQTSLEKSQFKLDESRFRNVYLVVPLHLEFDFSRTKKSGDKTIFRTHQSIRIGLGGYFGANLKSKQILKYENTDGNDVKVRTKGDFNVNEFMYGTSAYIGYKDISLYAKYDISPLFSDNSIDQNNVSLGIRWDWN</sequence>